<keyword evidence="3 7" id="KW-0812">Transmembrane</keyword>
<keyword evidence="4 7" id="KW-1133">Transmembrane helix</keyword>
<dbReference type="EMBL" id="KN817566">
    <property type="protein sequence ID" value="KJA20565.1"/>
    <property type="molecule type" value="Genomic_DNA"/>
</dbReference>
<evidence type="ECO:0000313" key="10">
    <source>
        <dbReference type="Proteomes" id="UP000054270"/>
    </source>
</evidence>
<keyword evidence="6" id="KW-0325">Glycoprotein</keyword>
<dbReference type="PANTHER" id="PTHR23502:SF51">
    <property type="entry name" value="QUINIDINE RESISTANCE PROTEIN 1-RELATED"/>
    <property type="match status" value="1"/>
</dbReference>
<dbReference type="InterPro" id="IPR011701">
    <property type="entry name" value="MFS"/>
</dbReference>
<keyword evidence="5 7" id="KW-0472">Membrane</keyword>
<dbReference type="PRINTS" id="PR01035">
    <property type="entry name" value="TCRTETA"/>
</dbReference>
<feature type="domain" description="Major facilitator superfamily (MFS) profile" evidence="8">
    <location>
        <begin position="52"/>
        <end position="477"/>
    </location>
</feature>
<dbReference type="Pfam" id="PF07690">
    <property type="entry name" value="MFS_1"/>
    <property type="match status" value="1"/>
</dbReference>
<dbReference type="Gene3D" id="1.20.1720.10">
    <property type="entry name" value="Multidrug resistance protein D"/>
    <property type="match status" value="1"/>
</dbReference>
<dbReference type="FunFam" id="1.20.1720.10:FF:000009">
    <property type="entry name" value="MFS multidrug transporter"/>
    <property type="match status" value="1"/>
</dbReference>
<dbReference type="InterPro" id="IPR001958">
    <property type="entry name" value="Tet-R_TetA/multi-R_MdtG-like"/>
</dbReference>
<feature type="transmembrane region" description="Helical" evidence="7">
    <location>
        <begin position="208"/>
        <end position="227"/>
    </location>
</feature>
<feature type="transmembrane region" description="Helical" evidence="7">
    <location>
        <begin position="428"/>
        <end position="446"/>
    </location>
</feature>
<feature type="transmembrane region" description="Helical" evidence="7">
    <location>
        <begin position="142"/>
        <end position="166"/>
    </location>
</feature>
<dbReference type="Proteomes" id="UP000054270">
    <property type="component" value="Unassembled WGS sequence"/>
</dbReference>
<evidence type="ECO:0000256" key="2">
    <source>
        <dbReference type="ARBA" id="ARBA00022448"/>
    </source>
</evidence>
<dbReference type="InterPro" id="IPR020846">
    <property type="entry name" value="MFS_dom"/>
</dbReference>
<evidence type="ECO:0000259" key="8">
    <source>
        <dbReference type="PROSITE" id="PS50850"/>
    </source>
</evidence>
<evidence type="ECO:0000313" key="9">
    <source>
        <dbReference type="EMBL" id="KJA20565.1"/>
    </source>
</evidence>
<feature type="transmembrane region" description="Helical" evidence="7">
    <location>
        <begin position="319"/>
        <end position="341"/>
    </location>
</feature>
<dbReference type="SUPFAM" id="SSF103473">
    <property type="entry name" value="MFS general substrate transporter"/>
    <property type="match status" value="1"/>
</dbReference>
<feature type="transmembrane region" description="Helical" evidence="7">
    <location>
        <begin position="87"/>
        <end position="106"/>
    </location>
</feature>
<proteinExistence type="predicted"/>
<evidence type="ECO:0000256" key="4">
    <source>
        <dbReference type="ARBA" id="ARBA00022989"/>
    </source>
</evidence>
<accession>A0A0D2PKU4</accession>
<feature type="transmembrane region" description="Helical" evidence="7">
    <location>
        <begin position="50"/>
        <end position="81"/>
    </location>
</feature>
<feature type="transmembrane region" description="Helical" evidence="7">
    <location>
        <begin position="178"/>
        <end position="202"/>
    </location>
</feature>
<feature type="transmembrane region" description="Helical" evidence="7">
    <location>
        <begin position="362"/>
        <end position="381"/>
    </location>
</feature>
<reference evidence="10" key="1">
    <citation type="submission" date="2014-04" db="EMBL/GenBank/DDBJ databases">
        <title>Evolutionary Origins and Diversification of the Mycorrhizal Mutualists.</title>
        <authorList>
            <consortium name="DOE Joint Genome Institute"/>
            <consortium name="Mycorrhizal Genomics Consortium"/>
            <person name="Kohler A."/>
            <person name="Kuo A."/>
            <person name="Nagy L.G."/>
            <person name="Floudas D."/>
            <person name="Copeland A."/>
            <person name="Barry K.W."/>
            <person name="Cichocki N."/>
            <person name="Veneault-Fourrey C."/>
            <person name="LaButti K."/>
            <person name="Lindquist E.A."/>
            <person name="Lipzen A."/>
            <person name="Lundell T."/>
            <person name="Morin E."/>
            <person name="Murat C."/>
            <person name="Riley R."/>
            <person name="Ohm R."/>
            <person name="Sun H."/>
            <person name="Tunlid A."/>
            <person name="Henrissat B."/>
            <person name="Grigoriev I.V."/>
            <person name="Hibbett D.S."/>
            <person name="Martin F."/>
        </authorList>
    </citation>
    <scope>NUCLEOTIDE SEQUENCE [LARGE SCALE GENOMIC DNA]</scope>
    <source>
        <strain evidence="10">FD-334 SS-4</strain>
    </source>
</reference>
<feature type="transmembrane region" description="Helical" evidence="7">
    <location>
        <begin position="282"/>
        <end position="307"/>
    </location>
</feature>
<dbReference type="AlphaFoldDB" id="A0A0D2PKU4"/>
<evidence type="ECO:0000256" key="3">
    <source>
        <dbReference type="ARBA" id="ARBA00022692"/>
    </source>
</evidence>
<organism evidence="9 10">
    <name type="scientific">Hypholoma sublateritium (strain FD-334 SS-4)</name>
    <dbReference type="NCBI Taxonomy" id="945553"/>
    <lineage>
        <taxon>Eukaryota</taxon>
        <taxon>Fungi</taxon>
        <taxon>Dikarya</taxon>
        <taxon>Basidiomycota</taxon>
        <taxon>Agaricomycotina</taxon>
        <taxon>Agaricomycetes</taxon>
        <taxon>Agaricomycetidae</taxon>
        <taxon>Agaricales</taxon>
        <taxon>Agaricineae</taxon>
        <taxon>Strophariaceae</taxon>
        <taxon>Hypholoma</taxon>
    </lineage>
</organism>
<feature type="transmembrane region" description="Helical" evidence="7">
    <location>
        <begin position="118"/>
        <end position="136"/>
    </location>
</feature>
<feature type="transmembrane region" description="Helical" evidence="7">
    <location>
        <begin position="452"/>
        <end position="475"/>
    </location>
</feature>
<evidence type="ECO:0000256" key="5">
    <source>
        <dbReference type="ARBA" id="ARBA00023136"/>
    </source>
</evidence>
<evidence type="ECO:0000256" key="7">
    <source>
        <dbReference type="SAM" id="Phobius"/>
    </source>
</evidence>
<dbReference type="GO" id="GO:0140115">
    <property type="term" value="P:export across plasma membrane"/>
    <property type="evidence" value="ECO:0007669"/>
    <property type="project" value="UniProtKB-ARBA"/>
</dbReference>
<sequence>MSDRNDSPSKHLDVVGIEEGTGSDAVIAPSETMPVLRSDEVSRFTKQEKWFIVIFTAFIGFFSPLTANIYFPAIPALAVAFDKSTELINLTVTMYVVLQGVAPMLWGPVSDHVGRRPISAACLLILSLSCVGLALVPTSDYWLLMLLRCLQATGSASTIAIGAGVVGDISTRAERGGFFGIFSLGPTSGPAFGPVIGGALAGHFGWRSIFWFLCICASVCFTMIILIQPETLRHIVDSGKDTTFLVYRPIIPIIGKKEPPKLTTATTSGVPKPKTPRNPFRLFLNLDVLLMLAINGIMFTVFYGILVPLSSLFVTTYPFLNQTTIGACFISIGGGTVFGSWSSGRILDSEYQRFKRKARLRLMPYYILSVAAICAGYGWCIERKVNIAVPLILQFVAGWLTIAVMNATSTLNIDLVPGQSSSVTACNNLVRCSLTAILVSVIQLIINGIGVGWTYVLLCGVSLISLPLVYIALLVGPRCRIRRQLLRQIQQENLAQREEVVQGDEEKEITDKVA</sequence>
<dbReference type="STRING" id="945553.A0A0D2PKU4"/>
<dbReference type="OMA" id="LFKEHYG"/>
<dbReference type="Gene3D" id="1.20.1250.20">
    <property type="entry name" value="MFS general substrate transporter like domains"/>
    <property type="match status" value="1"/>
</dbReference>
<name>A0A0D2PKU4_HYPSF</name>
<keyword evidence="10" id="KW-1185">Reference proteome</keyword>
<dbReference type="PROSITE" id="PS50850">
    <property type="entry name" value="MFS"/>
    <property type="match status" value="1"/>
</dbReference>
<dbReference type="GO" id="GO:0015137">
    <property type="term" value="F:citrate transmembrane transporter activity"/>
    <property type="evidence" value="ECO:0007669"/>
    <property type="project" value="UniProtKB-ARBA"/>
</dbReference>
<keyword evidence="2" id="KW-0813">Transport</keyword>
<evidence type="ECO:0000256" key="6">
    <source>
        <dbReference type="ARBA" id="ARBA00023180"/>
    </source>
</evidence>
<feature type="transmembrane region" description="Helical" evidence="7">
    <location>
        <begin position="387"/>
        <end position="407"/>
    </location>
</feature>
<gene>
    <name evidence="9" type="ORF">HYPSUDRAFT_188667</name>
</gene>
<dbReference type="GO" id="GO:0005886">
    <property type="term" value="C:plasma membrane"/>
    <property type="evidence" value="ECO:0007669"/>
    <property type="project" value="TreeGrafter"/>
</dbReference>
<dbReference type="InterPro" id="IPR036259">
    <property type="entry name" value="MFS_trans_sf"/>
</dbReference>
<dbReference type="PANTHER" id="PTHR23502">
    <property type="entry name" value="MAJOR FACILITATOR SUPERFAMILY"/>
    <property type="match status" value="1"/>
</dbReference>
<comment type="subcellular location">
    <subcellularLocation>
        <location evidence="1">Membrane</location>
        <topology evidence="1">Multi-pass membrane protein</topology>
    </subcellularLocation>
</comment>
<evidence type="ECO:0000256" key="1">
    <source>
        <dbReference type="ARBA" id="ARBA00004141"/>
    </source>
</evidence>
<dbReference type="OrthoDB" id="440553at2759"/>
<dbReference type="FunFam" id="1.20.1250.20:FF:000172">
    <property type="entry name" value="MFS multidrug resistance transporter"/>
    <property type="match status" value="1"/>
</dbReference>
<protein>
    <recommendedName>
        <fullName evidence="8">Major facilitator superfamily (MFS) profile domain-containing protein</fullName>
    </recommendedName>
</protein>